<dbReference type="GO" id="GO:0070979">
    <property type="term" value="P:protein K11-linked ubiquitination"/>
    <property type="evidence" value="ECO:0007669"/>
    <property type="project" value="TreeGrafter"/>
</dbReference>
<feature type="domain" description="Anaphase-promoting complex subunit 5" evidence="16">
    <location>
        <begin position="289"/>
        <end position="381"/>
    </location>
</feature>
<protein>
    <recommendedName>
        <fullName evidence="5">Anaphase-promoting complex subunit 5</fullName>
    </recommendedName>
</protein>
<feature type="non-terminal residue" evidence="18">
    <location>
        <position position="571"/>
    </location>
</feature>
<dbReference type="InterPro" id="IPR037679">
    <property type="entry name" value="Apc5"/>
</dbReference>
<reference evidence="18" key="1">
    <citation type="submission" date="2015-11" db="EMBL/GenBank/DDBJ databases">
        <title>De novo transcriptome assembly of four potential Pierce s Disease insect vectors from Arizona vineyards.</title>
        <authorList>
            <person name="Tassone E.E."/>
        </authorList>
    </citation>
    <scope>NUCLEOTIDE SEQUENCE</scope>
</reference>
<dbReference type="Pfam" id="PF21371">
    <property type="entry name" value="Apc5_N"/>
    <property type="match status" value="1"/>
</dbReference>
<evidence type="ECO:0000256" key="13">
    <source>
        <dbReference type="ARBA" id="ARBA00023212"/>
    </source>
</evidence>
<evidence type="ECO:0000256" key="14">
    <source>
        <dbReference type="ARBA" id="ARBA00023242"/>
    </source>
</evidence>
<keyword evidence="11" id="KW-0833">Ubl conjugation pathway</keyword>
<keyword evidence="15" id="KW-0131">Cell cycle</keyword>
<keyword evidence="14" id="KW-0539">Nucleus</keyword>
<keyword evidence="10" id="KW-0498">Mitosis</keyword>
<proteinExistence type="inferred from homology"/>
<evidence type="ECO:0000313" key="18">
    <source>
        <dbReference type="EMBL" id="JAS42651.1"/>
    </source>
</evidence>
<dbReference type="PANTHER" id="PTHR12830:SF9">
    <property type="entry name" value="ANAPHASE-PROMOTING COMPLEX SUBUNIT 5"/>
    <property type="match status" value="1"/>
</dbReference>
<dbReference type="PANTHER" id="PTHR12830">
    <property type="entry name" value="ANAPHASE-PROMOTING COMPLEX SUBUNIT 5"/>
    <property type="match status" value="1"/>
</dbReference>
<dbReference type="InterPro" id="IPR026000">
    <property type="entry name" value="Apc5_dom"/>
</dbReference>
<evidence type="ECO:0000259" key="16">
    <source>
        <dbReference type="Pfam" id="PF12862"/>
    </source>
</evidence>
<evidence type="ECO:0000256" key="12">
    <source>
        <dbReference type="ARBA" id="ARBA00022803"/>
    </source>
</evidence>
<sequence>MANKEVWSGNTLSKKSIREHITPHKIAVVILIQEYCNMKAEAIRQVKKAEELSTEITVQMPEPSHRRNFSMLILHLIQCPDMDYKELIDMLEFGKYKLVPNLLRNFLSEMEGFTQKEVGSLMDTILNLGRLLIDPISLVNKSSPIGVYLRRVMLFFDKLNFSQTVSLYRGFQHYVLRGRQRQMDEVKCNLFKSSPSPPSPLPSTSTMDLSSSMEQTSCSIAQDMERVRIDKDETLEEVPALWSRRQAELFIARQTAWLQNNESCALPPPQLQDVIRQVIQANPEHFEAHYLSYLNCLRVKELGGAIDSLYHYFDRSTATSQDKEAKGYRYAALNLAILHAQFGHKAEALAALREAIWLSHEVNDSICLQHAQSWLYKLTEENKEILMERSISKCSDLCLNYLTSLGLQSFAQFAGTTGGKPALVFEVLMRSDVLNCQFSMMDLMAHSFTHKAALWTLYGKSDMASLSSQLLLHLDTADSLQGLNSYKGEAVCQAICNMALRLTDLGEYELGMLVVDHAKERFPNSSSWQLSEQVLYFTRALYKGQWQTAQSAVRQLATLNKWEALLREGEL</sequence>
<keyword evidence="12" id="KW-0802">TPR repeat</keyword>
<dbReference type="AlphaFoldDB" id="A0A1B6EXV4"/>
<dbReference type="GO" id="GO:0005680">
    <property type="term" value="C:anaphase-promoting complex"/>
    <property type="evidence" value="ECO:0007669"/>
    <property type="project" value="InterPro"/>
</dbReference>
<keyword evidence="13" id="KW-0206">Cytoskeleton</keyword>
<comment type="subcellular location">
    <subcellularLocation>
        <location evidence="2">Cytoplasm</location>
        <location evidence="2">Cytoskeleton</location>
        <location evidence="2">Spindle</location>
    </subcellularLocation>
    <subcellularLocation>
        <location evidence="1">Nucleus</location>
    </subcellularLocation>
</comment>
<evidence type="ECO:0000256" key="9">
    <source>
        <dbReference type="ARBA" id="ARBA00022737"/>
    </source>
</evidence>
<keyword evidence="8" id="KW-0132">Cell division</keyword>
<dbReference type="CDD" id="cd16270">
    <property type="entry name" value="Apc5_N"/>
    <property type="match status" value="1"/>
</dbReference>
<evidence type="ECO:0000256" key="2">
    <source>
        <dbReference type="ARBA" id="ARBA00004186"/>
    </source>
</evidence>
<keyword evidence="6" id="KW-0963">Cytoplasm</keyword>
<feature type="domain" description="Anaphase-promoting complex subunit 5 N-terminal" evidence="17">
    <location>
        <begin position="21"/>
        <end position="176"/>
    </location>
</feature>
<comment type="pathway">
    <text evidence="3">Protein modification; protein ubiquitination.</text>
</comment>
<evidence type="ECO:0000256" key="6">
    <source>
        <dbReference type="ARBA" id="ARBA00022490"/>
    </source>
</evidence>
<dbReference type="InterPro" id="IPR048968">
    <property type="entry name" value="Apc5_N"/>
</dbReference>
<dbReference type="EMBL" id="GECZ01027118">
    <property type="protein sequence ID" value="JAS42651.1"/>
    <property type="molecule type" value="Transcribed_RNA"/>
</dbReference>
<evidence type="ECO:0000256" key="7">
    <source>
        <dbReference type="ARBA" id="ARBA00022553"/>
    </source>
</evidence>
<evidence type="ECO:0000256" key="11">
    <source>
        <dbReference type="ARBA" id="ARBA00022786"/>
    </source>
</evidence>
<dbReference type="GO" id="GO:0051301">
    <property type="term" value="P:cell division"/>
    <property type="evidence" value="ECO:0007669"/>
    <property type="project" value="UniProtKB-KW"/>
</dbReference>
<dbReference type="Pfam" id="PF12862">
    <property type="entry name" value="ANAPC5"/>
    <property type="match status" value="1"/>
</dbReference>
<evidence type="ECO:0000256" key="4">
    <source>
        <dbReference type="ARBA" id="ARBA00007450"/>
    </source>
</evidence>
<dbReference type="GO" id="GO:0045842">
    <property type="term" value="P:positive regulation of mitotic metaphase/anaphase transition"/>
    <property type="evidence" value="ECO:0007669"/>
    <property type="project" value="TreeGrafter"/>
</dbReference>
<evidence type="ECO:0000256" key="1">
    <source>
        <dbReference type="ARBA" id="ARBA00004123"/>
    </source>
</evidence>
<dbReference type="GO" id="GO:0005819">
    <property type="term" value="C:spindle"/>
    <property type="evidence" value="ECO:0007669"/>
    <property type="project" value="UniProtKB-SubCell"/>
</dbReference>
<keyword evidence="7" id="KW-0597">Phosphoprotein</keyword>
<dbReference type="GO" id="GO:0031145">
    <property type="term" value="P:anaphase-promoting complex-dependent catabolic process"/>
    <property type="evidence" value="ECO:0007669"/>
    <property type="project" value="TreeGrafter"/>
</dbReference>
<evidence type="ECO:0000256" key="5">
    <source>
        <dbReference type="ARBA" id="ARBA00016066"/>
    </source>
</evidence>
<evidence type="ECO:0000256" key="8">
    <source>
        <dbReference type="ARBA" id="ARBA00022618"/>
    </source>
</evidence>
<accession>A0A1B6EXV4</accession>
<evidence type="ECO:0000256" key="3">
    <source>
        <dbReference type="ARBA" id="ARBA00004906"/>
    </source>
</evidence>
<organism evidence="18">
    <name type="scientific">Cuerna arida</name>
    <dbReference type="NCBI Taxonomy" id="1464854"/>
    <lineage>
        <taxon>Eukaryota</taxon>
        <taxon>Metazoa</taxon>
        <taxon>Ecdysozoa</taxon>
        <taxon>Arthropoda</taxon>
        <taxon>Hexapoda</taxon>
        <taxon>Insecta</taxon>
        <taxon>Pterygota</taxon>
        <taxon>Neoptera</taxon>
        <taxon>Paraneoptera</taxon>
        <taxon>Hemiptera</taxon>
        <taxon>Auchenorrhyncha</taxon>
        <taxon>Membracoidea</taxon>
        <taxon>Cicadellidae</taxon>
        <taxon>Cicadellinae</taxon>
        <taxon>Proconiini</taxon>
        <taxon>Cuerna</taxon>
    </lineage>
</organism>
<comment type="similarity">
    <text evidence="4">Belongs to the APC5 family.</text>
</comment>
<gene>
    <name evidence="18" type="ORF">g.5035</name>
</gene>
<keyword evidence="9" id="KW-0677">Repeat</keyword>
<evidence type="ECO:0000256" key="10">
    <source>
        <dbReference type="ARBA" id="ARBA00022776"/>
    </source>
</evidence>
<evidence type="ECO:0000256" key="15">
    <source>
        <dbReference type="ARBA" id="ARBA00023306"/>
    </source>
</evidence>
<evidence type="ECO:0000259" key="17">
    <source>
        <dbReference type="Pfam" id="PF21371"/>
    </source>
</evidence>
<name>A0A1B6EXV4_9HEMI</name>